<dbReference type="EMBL" id="WWCP01000001">
    <property type="protein sequence ID" value="MYM80474.1"/>
    <property type="molecule type" value="Genomic_DNA"/>
</dbReference>
<dbReference type="Pfam" id="PF13286">
    <property type="entry name" value="HD_assoc"/>
    <property type="match status" value="1"/>
</dbReference>
<dbReference type="InterPro" id="IPR006674">
    <property type="entry name" value="HD_domain"/>
</dbReference>
<dbReference type="AlphaFoldDB" id="A0A6L8MDK4"/>
<dbReference type="InterPro" id="IPR026875">
    <property type="entry name" value="PHydrolase_assoc_dom"/>
</dbReference>
<dbReference type="Pfam" id="PF01966">
    <property type="entry name" value="HD"/>
    <property type="match status" value="1"/>
</dbReference>
<dbReference type="CDD" id="cd00077">
    <property type="entry name" value="HDc"/>
    <property type="match status" value="1"/>
</dbReference>
<sequence>MTTWEARLENANQDARIRDNYSRDRARIIHSAFFRRLQGKTQVLGLGESDFYRTRLTHSIEVAQIASGIVEHLESQQLSEDQKQLLPSANLIESIALAHDIGHPPFGHGGEVALNYVMRDDGGFEGNAQTLRICTKLGEYSDDNGLNLTRRTLLGLLKYPATYSSTVNVAAYGEEKSSINLDAYKPPKCVFDCDSDSLDFILQPVAADRPLFQSVAAVNNKHQRTMYKALDTSIMELADDIAYGVHDLEDAVALSLVKERQWNLEVTEKFDALGDASGLKPKIADISANLFSGLNKTRKKAISELVGYFIRSTQLTSLEKFQDPLLDTNAVMFETAKKELKILQGFVVDHVIKTAEVQTLEYKGQQMIVRLFEAIDANPQRLLPEKYAREYQEYHEKKQHGQCRRVICDYIAGTTDDYASRLYHKIFTPSSGSIFDRL</sequence>
<dbReference type="InterPro" id="IPR023023">
    <property type="entry name" value="dNTPase_2"/>
</dbReference>
<evidence type="ECO:0000313" key="4">
    <source>
        <dbReference type="EMBL" id="MYM80474.1"/>
    </source>
</evidence>
<reference evidence="4 5" key="1">
    <citation type="submission" date="2019-12" db="EMBL/GenBank/DDBJ databases">
        <title>Novel species isolated from a subtropical stream in China.</title>
        <authorList>
            <person name="Lu H."/>
        </authorList>
    </citation>
    <scope>NUCLEOTIDE SEQUENCE [LARGE SCALE GENOMIC DNA]</scope>
    <source>
        <strain evidence="4 5">FT50W</strain>
    </source>
</reference>
<dbReference type="PANTHER" id="PTHR11373">
    <property type="entry name" value="DEOXYNUCLEOSIDE TRIPHOSPHATE TRIPHOSPHOHYDROLASE"/>
    <property type="match status" value="1"/>
</dbReference>
<keyword evidence="1 2" id="KW-0378">Hydrolase</keyword>
<dbReference type="Gene3D" id="1.10.3210.10">
    <property type="entry name" value="Hypothetical protein af1432"/>
    <property type="match status" value="1"/>
</dbReference>
<dbReference type="GO" id="GO:0008832">
    <property type="term" value="F:dGTPase activity"/>
    <property type="evidence" value="ECO:0007669"/>
    <property type="project" value="TreeGrafter"/>
</dbReference>
<dbReference type="NCBIfam" id="TIGR01353">
    <property type="entry name" value="dGTP_triPase"/>
    <property type="match status" value="1"/>
</dbReference>
<dbReference type="RefSeq" id="WP_161017907.1">
    <property type="nucleotide sequence ID" value="NZ_WWCP01000001.1"/>
</dbReference>
<dbReference type="SMART" id="SM00471">
    <property type="entry name" value="HDc"/>
    <property type="match status" value="1"/>
</dbReference>
<comment type="similarity">
    <text evidence="2">Belongs to the dGTPase family. Type 2 subfamily.</text>
</comment>
<dbReference type="InterPro" id="IPR003607">
    <property type="entry name" value="HD/PDEase_dom"/>
</dbReference>
<dbReference type="NCBIfam" id="NF003701">
    <property type="entry name" value="PRK05318.1"/>
    <property type="match status" value="1"/>
</dbReference>
<name>A0A6L8MDK4_9BURK</name>
<dbReference type="GO" id="GO:0006203">
    <property type="term" value="P:dGTP catabolic process"/>
    <property type="evidence" value="ECO:0007669"/>
    <property type="project" value="TreeGrafter"/>
</dbReference>
<evidence type="ECO:0000259" key="3">
    <source>
        <dbReference type="PROSITE" id="PS51831"/>
    </source>
</evidence>
<evidence type="ECO:0000256" key="2">
    <source>
        <dbReference type="HAMAP-Rule" id="MF_01212"/>
    </source>
</evidence>
<dbReference type="SUPFAM" id="SSF109604">
    <property type="entry name" value="HD-domain/PDEase-like"/>
    <property type="match status" value="1"/>
</dbReference>
<protein>
    <recommendedName>
        <fullName evidence="2">Deoxyguanosinetriphosphate triphosphohydrolase-like protein</fullName>
    </recommendedName>
</protein>
<dbReference type="InterPro" id="IPR050135">
    <property type="entry name" value="dGTPase-like"/>
</dbReference>
<dbReference type="PROSITE" id="PS51831">
    <property type="entry name" value="HD"/>
    <property type="match status" value="1"/>
</dbReference>
<feature type="domain" description="HD" evidence="3">
    <location>
        <begin position="55"/>
        <end position="244"/>
    </location>
</feature>
<proteinExistence type="inferred from homology"/>
<dbReference type="NCBIfam" id="NF041026">
    <property type="entry name" value="antiphage_dGTPase"/>
    <property type="match status" value="1"/>
</dbReference>
<comment type="caution">
    <text evidence="4">The sequence shown here is derived from an EMBL/GenBank/DDBJ whole genome shotgun (WGS) entry which is preliminary data.</text>
</comment>
<dbReference type="InterPro" id="IPR006261">
    <property type="entry name" value="dGTPase"/>
</dbReference>
<dbReference type="HAMAP" id="MF_01212">
    <property type="entry name" value="dGTPase_type2"/>
    <property type="match status" value="1"/>
</dbReference>
<dbReference type="PANTHER" id="PTHR11373:SF40">
    <property type="entry name" value="DEOXYGUANOSINETRIPHOSPHATE TRIPHOSPHOHYDROLASE-LIKE PROTEIN 2"/>
    <property type="match status" value="1"/>
</dbReference>
<evidence type="ECO:0000256" key="1">
    <source>
        <dbReference type="ARBA" id="ARBA00022801"/>
    </source>
</evidence>
<dbReference type="Proteomes" id="UP000474565">
    <property type="component" value="Unassembled WGS sequence"/>
</dbReference>
<evidence type="ECO:0000313" key="5">
    <source>
        <dbReference type="Proteomes" id="UP000474565"/>
    </source>
</evidence>
<accession>A0A6L8MDK4</accession>
<organism evidence="4 5">
    <name type="scientific">Duganella lactea</name>
    <dbReference type="NCBI Taxonomy" id="2692173"/>
    <lineage>
        <taxon>Bacteria</taxon>
        <taxon>Pseudomonadati</taxon>
        <taxon>Pseudomonadota</taxon>
        <taxon>Betaproteobacteria</taxon>
        <taxon>Burkholderiales</taxon>
        <taxon>Oxalobacteraceae</taxon>
        <taxon>Telluria group</taxon>
        <taxon>Duganella</taxon>
    </lineage>
</organism>
<gene>
    <name evidence="4" type="primary">dgt</name>
    <name evidence="4" type="ORF">GTP44_00680</name>
</gene>